<dbReference type="Proteomes" id="UP000034166">
    <property type="component" value="Unassembled WGS sequence"/>
</dbReference>
<evidence type="ECO:0000313" key="1">
    <source>
        <dbReference type="EMBL" id="KKK33030.1"/>
    </source>
</evidence>
<dbReference type="OrthoDB" id="2691582at2"/>
<reference evidence="1 2" key="1">
    <citation type="submission" date="2015-04" db="EMBL/GenBank/DDBJ databases">
        <title>Taxonomic description and genome sequence of Bacillus campisalis sp. nov., a novel member of the genus Bacillus isolated from solar saltern.</title>
        <authorList>
            <person name="Mathan Kumar R."/>
            <person name="Kaur G."/>
            <person name="Kumar A."/>
            <person name="Singh N.K."/>
            <person name="Kaur N."/>
            <person name="Kumar N."/>
            <person name="Mayilraj S."/>
        </authorList>
    </citation>
    <scope>NUCLEOTIDE SEQUENCE [LARGE SCALE GENOMIC DNA]</scope>
    <source>
        <strain evidence="1 2">SA2-6</strain>
    </source>
</reference>
<organism evidence="1 2">
    <name type="scientific">Mesobacillus campisalis</name>
    <dbReference type="NCBI Taxonomy" id="1408103"/>
    <lineage>
        <taxon>Bacteria</taxon>
        <taxon>Bacillati</taxon>
        <taxon>Bacillota</taxon>
        <taxon>Bacilli</taxon>
        <taxon>Bacillales</taxon>
        <taxon>Bacillaceae</taxon>
        <taxon>Mesobacillus</taxon>
    </lineage>
</organism>
<keyword evidence="2" id="KW-1185">Reference proteome</keyword>
<accession>A0A0M2SKC3</accession>
<dbReference type="EMBL" id="LAYY01000101">
    <property type="protein sequence ID" value="KKK33030.1"/>
    <property type="molecule type" value="Genomic_DNA"/>
</dbReference>
<sequence>MIKCEWVTFSTDTETYTLETFEEAAGDEFEAMMIKENDTIPAVIWTVNYVIIVKKCSRITNDIYFEKVLRNPVCG</sequence>
<proteinExistence type="predicted"/>
<name>A0A0M2SKC3_9BACI</name>
<comment type="caution">
    <text evidence="1">The sequence shown here is derived from an EMBL/GenBank/DDBJ whole genome shotgun (WGS) entry which is preliminary data.</text>
</comment>
<dbReference type="RefSeq" id="WP_046526178.1">
    <property type="nucleotide sequence ID" value="NZ_LAYY01000101.1"/>
</dbReference>
<dbReference type="PATRIC" id="fig|1408103.3.peg.5190"/>
<gene>
    <name evidence="1" type="ORF">WQ57_24050</name>
</gene>
<protein>
    <submittedName>
        <fullName evidence="1">Uncharacterized protein</fullName>
    </submittedName>
</protein>
<evidence type="ECO:0000313" key="2">
    <source>
        <dbReference type="Proteomes" id="UP000034166"/>
    </source>
</evidence>
<dbReference type="AlphaFoldDB" id="A0A0M2SKC3"/>